<keyword evidence="7" id="KW-0067">ATP-binding</keyword>
<evidence type="ECO:0000313" key="13">
    <source>
        <dbReference type="EMBL" id="KAL0064365.1"/>
    </source>
</evidence>
<keyword evidence="4" id="KW-0808">Transferase</keyword>
<comment type="caution">
    <text evidence="13">The sequence shown here is derived from an EMBL/GenBank/DDBJ whole genome shotgun (WGS) entry which is preliminary data.</text>
</comment>
<dbReference type="PANTHER" id="PTHR22988">
    <property type="entry name" value="MYOTONIC DYSTROPHY S/T KINASE-RELATED"/>
    <property type="match status" value="1"/>
</dbReference>
<dbReference type="PROSITE" id="PS50011">
    <property type="entry name" value="PROTEIN_KINASE_DOM"/>
    <property type="match status" value="1"/>
</dbReference>
<keyword evidence="3" id="KW-0597">Phosphoprotein</keyword>
<dbReference type="InterPro" id="IPR000961">
    <property type="entry name" value="AGC-kinase_C"/>
</dbReference>
<dbReference type="Gene3D" id="1.10.510.10">
    <property type="entry name" value="Transferase(Phosphotransferase) domain 1"/>
    <property type="match status" value="1"/>
</dbReference>
<comment type="catalytic activity">
    <reaction evidence="10">
        <text>L-seryl-[protein] + ATP = O-phospho-L-seryl-[protein] + ADP + H(+)</text>
        <dbReference type="Rhea" id="RHEA:17989"/>
        <dbReference type="Rhea" id="RHEA-COMP:9863"/>
        <dbReference type="Rhea" id="RHEA-COMP:11604"/>
        <dbReference type="ChEBI" id="CHEBI:15378"/>
        <dbReference type="ChEBI" id="CHEBI:29999"/>
        <dbReference type="ChEBI" id="CHEBI:30616"/>
        <dbReference type="ChEBI" id="CHEBI:83421"/>
        <dbReference type="ChEBI" id="CHEBI:456216"/>
        <dbReference type="EC" id="2.7.11.1"/>
    </reaction>
</comment>
<dbReference type="InterPro" id="IPR050839">
    <property type="entry name" value="Rho-assoc_Ser/Thr_Kinase"/>
</dbReference>
<accession>A0ABR2ZRR2</accession>
<evidence type="ECO:0000259" key="11">
    <source>
        <dbReference type="PROSITE" id="PS50011"/>
    </source>
</evidence>
<reference evidence="13 14" key="1">
    <citation type="submission" date="2024-05" db="EMBL/GenBank/DDBJ databases">
        <title>A draft genome resource for the thread blight pathogen Marasmius tenuissimus strain MS-2.</title>
        <authorList>
            <person name="Yulfo-Soto G.E."/>
            <person name="Baruah I.K."/>
            <person name="Amoako-Attah I."/>
            <person name="Bukari Y."/>
            <person name="Meinhardt L.W."/>
            <person name="Bailey B.A."/>
            <person name="Cohen S.P."/>
        </authorList>
    </citation>
    <scope>NUCLEOTIDE SEQUENCE [LARGE SCALE GENOMIC DNA]</scope>
    <source>
        <strain evidence="13 14">MS-2</strain>
    </source>
</reference>
<dbReference type="InterPro" id="IPR000719">
    <property type="entry name" value="Prot_kinase_dom"/>
</dbReference>
<evidence type="ECO:0000256" key="5">
    <source>
        <dbReference type="ARBA" id="ARBA00022741"/>
    </source>
</evidence>
<protein>
    <recommendedName>
        <fullName evidence="1">non-specific serine/threonine protein kinase</fullName>
        <ecNumber evidence="1">2.7.11.1</ecNumber>
    </recommendedName>
</protein>
<evidence type="ECO:0000256" key="1">
    <source>
        <dbReference type="ARBA" id="ARBA00012513"/>
    </source>
</evidence>
<feature type="domain" description="Protein kinase" evidence="11">
    <location>
        <begin position="1"/>
        <end position="84"/>
    </location>
</feature>
<dbReference type="Gene3D" id="3.30.200.20">
    <property type="entry name" value="Phosphorylase Kinase, domain 1"/>
    <property type="match status" value="1"/>
</dbReference>
<proteinExistence type="inferred from homology"/>
<sequence>MKGYGKECDWWSLGAIFFECLVGYAPFCSDNPGDTYKKIIDWPNYLYFPEEVYISREGEDLIRSMMTWAESRLTVNQIKSHPFFYGADWATLRQIEPPFVPHLKSITDTSYFPTDDFGNIPDQMDQVEGVSAEKDLAFLGFTFKRFTGPQGS</sequence>
<comment type="similarity">
    <text evidence="8">Belongs to the protein kinase superfamily. STE Ser/Thr protein kinase family. COT1 subfamily.</text>
</comment>
<dbReference type="SMART" id="SM00133">
    <property type="entry name" value="S_TK_X"/>
    <property type="match status" value="1"/>
</dbReference>
<dbReference type="SUPFAM" id="SSF56112">
    <property type="entry name" value="Protein kinase-like (PK-like)"/>
    <property type="match status" value="1"/>
</dbReference>
<evidence type="ECO:0000256" key="2">
    <source>
        <dbReference type="ARBA" id="ARBA00022527"/>
    </source>
</evidence>
<keyword evidence="6 13" id="KW-0418">Kinase</keyword>
<dbReference type="PROSITE" id="PS51285">
    <property type="entry name" value="AGC_KINASE_CTER"/>
    <property type="match status" value="1"/>
</dbReference>
<keyword evidence="5" id="KW-0547">Nucleotide-binding</keyword>
<dbReference type="InterPro" id="IPR011009">
    <property type="entry name" value="Kinase-like_dom_sf"/>
</dbReference>
<dbReference type="EC" id="2.7.11.1" evidence="1"/>
<keyword evidence="2" id="KW-0723">Serine/threonine-protein kinase</keyword>
<dbReference type="Proteomes" id="UP001437256">
    <property type="component" value="Unassembled WGS sequence"/>
</dbReference>
<gene>
    <name evidence="13" type="primary">CBK1_4</name>
    <name evidence="13" type="ORF">AAF712_008665</name>
</gene>
<evidence type="ECO:0000256" key="8">
    <source>
        <dbReference type="ARBA" id="ARBA00038271"/>
    </source>
</evidence>
<evidence type="ECO:0000256" key="4">
    <source>
        <dbReference type="ARBA" id="ARBA00022679"/>
    </source>
</evidence>
<dbReference type="EMBL" id="JBBXMP010000063">
    <property type="protein sequence ID" value="KAL0064365.1"/>
    <property type="molecule type" value="Genomic_DNA"/>
</dbReference>
<organism evidence="13 14">
    <name type="scientific">Marasmius tenuissimus</name>
    <dbReference type="NCBI Taxonomy" id="585030"/>
    <lineage>
        <taxon>Eukaryota</taxon>
        <taxon>Fungi</taxon>
        <taxon>Dikarya</taxon>
        <taxon>Basidiomycota</taxon>
        <taxon>Agaricomycotina</taxon>
        <taxon>Agaricomycetes</taxon>
        <taxon>Agaricomycetidae</taxon>
        <taxon>Agaricales</taxon>
        <taxon>Marasmiineae</taxon>
        <taxon>Marasmiaceae</taxon>
        <taxon>Marasmius</taxon>
    </lineage>
</organism>
<dbReference type="Pfam" id="PF00433">
    <property type="entry name" value="Pkinase_C"/>
    <property type="match status" value="1"/>
</dbReference>
<comment type="catalytic activity">
    <reaction evidence="9">
        <text>L-threonyl-[protein] + ATP = O-phospho-L-threonyl-[protein] + ADP + H(+)</text>
        <dbReference type="Rhea" id="RHEA:46608"/>
        <dbReference type="Rhea" id="RHEA-COMP:11060"/>
        <dbReference type="Rhea" id="RHEA-COMP:11605"/>
        <dbReference type="ChEBI" id="CHEBI:15378"/>
        <dbReference type="ChEBI" id="CHEBI:30013"/>
        <dbReference type="ChEBI" id="CHEBI:30616"/>
        <dbReference type="ChEBI" id="CHEBI:61977"/>
        <dbReference type="ChEBI" id="CHEBI:456216"/>
        <dbReference type="EC" id="2.7.11.1"/>
    </reaction>
</comment>
<evidence type="ECO:0000259" key="12">
    <source>
        <dbReference type="PROSITE" id="PS51285"/>
    </source>
</evidence>
<evidence type="ECO:0000313" key="14">
    <source>
        <dbReference type="Proteomes" id="UP001437256"/>
    </source>
</evidence>
<evidence type="ECO:0000256" key="3">
    <source>
        <dbReference type="ARBA" id="ARBA00022553"/>
    </source>
</evidence>
<evidence type="ECO:0000256" key="6">
    <source>
        <dbReference type="ARBA" id="ARBA00022777"/>
    </source>
</evidence>
<dbReference type="InterPro" id="IPR017892">
    <property type="entry name" value="Pkinase_C"/>
</dbReference>
<name>A0ABR2ZRR2_9AGAR</name>
<dbReference type="GO" id="GO:0016301">
    <property type="term" value="F:kinase activity"/>
    <property type="evidence" value="ECO:0007669"/>
    <property type="project" value="UniProtKB-KW"/>
</dbReference>
<keyword evidence="14" id="KW-1185">Reference proteome</keyword>
<evidence type="ECO:0000256" key="7">
    <source>
        <dbReference type="ARBA" id="ARBA00022840"/>
    </source>
</evidence>
<evidence type="ECO:0000256" key="9">
    <source>
        <dbReference type="ARBA" id="ARBA00047899"/>
    </source>
</evidence>
<feature type="domain" description="AGC-kinase C-terminal" evidence="12">
    <location>
        <begin position="85"/>
        <end position="152"/>
    </location>
</feature>
<evidence type="ECO:0000256" key="10">
    <source>
        <dbReference type="ARBA" id="ARBA00048679"/>
    </source>
</evidence>
<dbReference type="Pfam" id="PF00069">
    <property type="entry name" value="Pkinase"/>
    <property type="match status" value="1"/>
</dbReference>